<dbReference type="GO" id="GO:0008081">
    <property type="term" value="F:phosphoric diester hydrolase activity"/>
    <property type="evidence" value="ECO:0007669"/>
    <property type="project" value="TreeGrafter"/>
</dbReference>
<dbReference type="NCBIfam" id="NF002196">
    <property type="entry name" value="PRK01060.1-1"/>
    <property type="match status" value="1"/>
</dbReference>
<dbReference type="InterPro" id="IPR001719">
    <property type="entry name" value="AP_endonuc_2"/>
</dbReference>
<proteinExistence type="inferred from homology"/>
<comment type="catalytic activity">
    <reaction evidence="7">
        <text>Endonucleolytic cleavage to 5'-phosphooligonucleotide end-products.</text>
        <dbReference type="EC" id="3.1.21.2"/>
    </reaction>
</comment>
<feature type="binding site" evidence="7">
    <location>
        <position position="264"/>
    </location>
    <ligand>
        <name>Zn(2+)</name>
        <dbReference type="ChEBI" id="CHEBI:29105"/>
        <label>2</label>
    </ligand>
</feature>
<feature type="binding site" evidence="7">
    <location>
        <position position="150"/>
    </location>
    <ligand>
        <name>Zn(2+)</name>
        <dbReference type="ChEBI" id="CHEBI:29105"/>
        <label>1</label>
    </ligand>
</feature>
<evidence type="ECO:0000256" key="3">
    <source>
        <dbReference type="ARBA" id="ARBA00022763"/>
    </source>
</evidence>
<feature type="binding site" evidence="7">
    <location>
        <position position="219"/>
    </location>
    <ligand>
        <name>Zn(2+)</name>
        <dbReference type="ChEBI" id="CHEBI:29105"/>
        <label>2</label>
    </ligand>
</feature>
<evidence type="ECO:0000256" key="6">
    <source>
        <dbReference type="ARBA" id="ARBA00023204"/>
    </source>
</evidence>
<feature type="binding site" evidence="7">
    <location>
        <position position="74"/>
    </location>
    <ligand>
        <name>Zn(2+)</name>
        <dbReference type="ChEBI" id="CHEBI:29105"/>
        <label>1</label>
    </ligand>
</feature>
<dbReference type="Proteomes" id="UP000294321">
    <property type="component" value="Chromosome"/>
</dbReference>
<dbReference type="OrthoDB" id="9805666at2"/>
<feature type="binding site" evidence="7">
    <location>
        <position position="115"/>
    </location>
    <ligand>
        <name>Zn(2+)</name>
        <dbReference type="ChEBI" id="CHEBI:29105"/>
        <label>1</label>
    </ligand>
</feature>
<reference evidence="10" key="1">
    <citation type="submission" date="2018-12" db="EMBL/GenBank/DDBJ databases">
        <title>A new species of lactobacillus.</title>
        <authorList>
            <person name="Jian Y."/>
            <person name="Xin L."/>
            <person name="Hong Z.J."/>
            <person name="Ming L.Z."/>
            <person name="Hong X.Z."/>
        </authorList>
    </citation>
    <scope>NUCLEOTIDE SEQUENCE [LARGE SCALE GENOMIC DNA]</scope>
    <source>
        <strain evidence="10">HSLZ-75</strain>
    </source>
</reference>
<evidence type="ECO:0000256" key="7">
    <source>
        <dbReference type="HAMAP-Rule" id="MF_00152"/>
    </source>
</evidence>
<dbReference type="InterPro" id="IPR018246">
    <property type="entry name" value="AP_endonuc_F2_Zn_BS"/>
</dbReference>
<organism evidence="9 10">
    <name type="scientific">Acetilactobacillus jinshanensis</name>
    <dbReference type="NCBI Taxonomy" id="1720083"/>
    <lineage>
        <taxon>Bacteria</taxon>
        <taxon>Bacillati</taxon>
        <taxon>Bacillota</taxon>
        <taxon>Bacilli</taxon>
        <taxon>Lactobacillales</taxon>
        <taxon>Lactobacillaceae</taxon>
        <taxon>Acetilactobacillus</taxon>
    </lineage>
</organism>
<dbReference type="FunFam" id="3.20.20.150:FF:000001">
    <property type="entry name" value="Probable endonuclease 4"/>
    <property type="match status" value="1"/>
</dbReference>
<keyword evidence="10" id="KW-1185">Reference proteome</keyword>
<dbReference type="HAMAP" id="MF_00152">
    <property type="entry name" value="Nfo"/>
    <property type="match status" value="1"/>
</dbReference>
<comment type="similarity">
    <text evidence="1 7">Belongs to the AP endonuclease 2 family.</text>
</comment>
<dbReference type="PANTHER" id="PTHR21445">
    <property type="entry name" value="ENDONUCLEASE IV ENDODEOXYRIBONUCLEASE IV"/>
    <property type="match status" value="1"/>
</dbReference>
<dbReference type="PROSITE" id="PS00730">
    <property type="entry name" value="AP_NUCLEASE_F2_2"/>
    <property type="match status" value="1"/>
</dbReference>
<keyword evidence="7" id="KW-0255">Endonuclease</keyword>
<feature type="binding site" evidence="7">
    <location>
        <position position="187"/>
    </location>
    <ligand>
        <name>Zn(2+)</name>
        <dbReference type="ChEBI" id="CHEBI:29105"/>
        <label>3</label>
    </ligand>
</feature>
<comment type="function">
    <text evidence="7">Endonuclease IV plays a role in DNA repair. It cleaves phosphodiester bonds at apurinic or apyrimidinic (AP) sites, generating a 3'-hydroxyl group and a 5'-terminal sugar phosphate.</text>
</comment>
<dbReference type="Pfam" id="PF01261">
    <property type="entry name" value="AP_endonuc_2"/>
    <property type="match status" value="1"/>
</dbReference>
<keyword evidence="3 7" id="KW-0227">DNA damage</keyword>
<keyword evidence="2 7" id="KW-0479">Metal-binding</keyword>
<feature type="binding site" evidence="7">
    <location>
        <position position="234"/>
    </location>
    <ligand>
        <name>Zn(2+)</name>
        <dbReference type="ChEBI" id="CHEBI:29105"/>
        <label>3</label>
    </ligand>
</feature>
<feature type="binding site" evidence="7">
    <location>
        <position position="150"/>
    </location>
    <ligand>
        <name>Zn(2+)</name>
        <dbReference type="ChEBI" id="CHEBI:29105"/>
        <label>2</label>
    </ligand>
</feature>
<dbReference type="PROSITE" id="PS00731">
    <property type="entry name" value="AP_NUCLEASE_F2_3"/>
    <property type="match status" value="1"/>
</dbReference>
<evidence type="ECO:0000256" key="5">
    <source>
        <dbReference type="ARBA" id="ARBA00022833"/>
    </source>
</evidence>
<evidence type="ECO:0000256" key="2">
    <source>
        <dbReference type="ARBA" id="ARBA00022723"/>
    </source>
</evidence>
<keyword evidence="6 7" id="KW-0234">DNA repair</keyword>
<name>A0A4P6ZMH7_9LACO</name>
<accession>A0A4P6ZMH7</accession>
<dbReference type="GO" id="GO:0006284">
    <property type="term" value="P:base-excision repair"/>
    <property type="evidence" value="ECO:0007669"/>
    <property type="project" value="TreeGrafter"/>
</dbReference>
<dbReference type="AlphaFoldDB" id="A0A4P6ZMH7"/>
<dbReference type="NCBIfam" id="TIGR00587">
    <property type="entry name" value="nfo"/>
    <property type="match status" value="1"/>
</dbReference>
<evidence type="ECO:0000256" key="1">
    <source>
        <dbReference type="ARBA" id="ARBA00005340"/>
    </source>
</evidence>
<dbReference type="PANTHER" id="PTHR21445:SF0">
    <property type="entry name" value="APURINIC-APYRIMIDINIC ENDONUCLEASE"/>
    <property type="match status" value="1"/>
</dbReference>
<dbReference type="EC" id="3.1.21.2" evidence="7"/>
<keyword evidence="7" id="KW-0540">Nuclease</keyword>
<dbReference type="InterPro" id="IPR013022">
    <property type="entry name" value="Xyl_isomerase-like_TIM-brl"/>
</dbReference>
<keyword evidence="5 7" id="KW-0862">Zinc</keyword>
<dbReference type="GO" id="GO:0008270">
    <property type="term" value="F:zinc ion binding"/>
    <property type="evidence" value="ECO:0007669"/>
    <property type="project" value="UniProtKB-UniRule"/>
</dbReference>
<protein>
    <recommendedName>
        <fullName evidence="7">Probable endonuclease 4</fullName>
        <ecNumber evidence="7">3.1.21.2</ecNumber>
    </recommendedName>
    <alternativeName>
        <fullName evidence="7">Endodeoxyribonuclease IV</fullName>
    </alternativeName>
    <alternativeName>
        <fullName evidence="7">Endonuclease IV</fullName>
    </alternativeName>
</protein>
<gene>
    <name evidence="7" type="primary">nfo</name>
    <name evidence="9" type="ORF">ELX58_04665</name>
</gene>
<dbReference type="PROSITE" id="PS00729">
    <property type="entry name" value="AP_NUCLEASE_F2_1"/>
    <property type="match status" value="1"/>
</dbReference>
<evidence type="ECO:0000259" key="8">
    <source>
        <dbReference type="Pfam" id="PF01261"/>
    </source>
</evidence>
<keyword evidence="4 7" id="KW-0378">Hydrolase</keyword>
<dbReference type="PROSITE" id="PS51432">
    <property type="entry name" value="AP_NUCLEASE_F2_4"/>
    <property type="match status" value="1"/>
</dbReference>
<dbReference type="CDD" id="cd00019">
    <property type="entry name" value="AP2Ec"/>
    <property type="match status" value="1"/>
</dbReference>
<feature type="domain" description="Xylose isomerase-like TIM barrel" evidence="8">
    <location>
        <begin position="26"/>
        <end position="277"/>
    </location>
</feature>
<comment type="cofactor">
    <cofactor evidence="7">
        <name>Zn(2+)</name>
        <dbReference type="ChEBI" id="CHEBI:29105"/>
    </cofactor>
    <text evidence="7">Binds 3 Zn(2+) ions.</text>
</comment>
<dbReference type="GO" id="GO:0003906">
    <property type="term" value="F:DNA-(apurinic or apyrimidinic site) endonuclease activity"/>
    <property type="evidence" value="ECO:0007669"/>
    <property type="project" value="TreeGrafter"/>
</dbReference>
<sequence>MKSLSRFLIGSHVGMKGKDQFLGSVKQAYDYGENSFMVFTGTPYSSKRTPLSKLHIPEAKAFMKDHQMEPVVVHAPYIINLANTKRPRTFGFGVQMLRTEVKRSEALGAKEVVWHPGAHVGAGAEKGIKSVIKGLNDVIDPHQTCQIAIETMAGKGTEVGRNFEQIAEMISGVQNNDKLAVCFDTCHTSDAGYHIKDDFDGVLNKFDHVIGLDRLKVVHLNDSKNPRGAHKDRHQDIGMGHIGFKALNYVAHHPQLANVPKILETPSIKDINGKSVSPHPYEIKMLKKQKFVPNYWDAVKKHIPLDQFDN</sequence>
<evidence type="ECO:0000313" key="9">
    <source>
        <dbReference type="EMBL" id="QBP18440.1"/>
    </source>
</evidence>
<dbReference type="EMBL" id="CP034726">
    <property type="protein sequence ID" value="QBP18440.1"/>
    <property type="molecule type" value="Genomic_DNA"/>
</dbReference>
<dbReference type="KEGG" id="lji:ELX58_04665"/>
<dbReference type="SMART" id="SM00518">
    <property type="entry name" value="AP2Ec"/>
    <property type="match status" value="1"/>
</dbReference>
<evidence type="ECO:0000256" key="4">
    <source>
        <dbReference type="ARBA" id="ARBA00022801"/>
    </source>
</evidence>
<dbReference type="Gene3D" id="3.20.20.150">
    <property type="entry name" value="Divalent-metal-dependent TIM barrel enzymes"/>
    <property type="match status" value="1"/>
</dbReference>
<evidence type="ECO:0000313" key="10">
    <source>
        <dbReference type="Proteomes" id="UP000294321"/>
    </source>
</evidence>
<dbReference type="SUPFAM" id="SSF51658">
    <property type="entry name" value="Xylose isomerase-like"/>
    <property type="match status" value="1"/>
</dbReference>
<feature type="binding site" evidence="7">
    <location>
        <position position="232"/>
    </location>
    <ligand>
        <name>Zn(2+)</name>
        <dbReference type="ChEBI" id="CHEBI:29105"/>
        <label>3</label>
    </ligand>
</feature>
<feature type="binding site" evidence="7">
    <location>
        <position position="184"/>
    </location>
    <ligand>
        <name>Zn(2+)</name>
        <dbReference type="ChEBI" id="CHEBI:29105"/>
        <label>2</label>
    </ligand>
</feature>
<dbReference type="GO" id="GO:0003677">
    <property type="term" value="F:DNA binding"/>
    <property type="evidence" value="ECO:0007669"/>
    <property type="project" value="InterPro"/>
</dbReference>
<dbReference type="InterPro" id="IPR036237">
    <property type="entry name" value="Xyl_isomerase-like_sf"/>
</dbReference>
<dbReference type="GO" id="GO:0008833">
    <property type="term" value="F:deoxyribonuclease IV (phage-T4-induced) activity"/>
    <property type="evidence" value="ECO:0007669"/>
    <property type="project" value="UniProtKB-UniRule"/>
</dbReference>